<keyword evidence="2" id="KW-1185">Reference proteome</keyword>
<dbReference type="OrthoDB" id="5342505at2"/>
<reference evidence="1 2" key="1">
    <citation type="journal article" date="2018" name="Int. J. Syst. Evol. Microbiol.">
        <title>Pseudooceanicola lipolyticus sp. nov., a marine alphaproteobacterium, reclassification of Oceanicola flagellatus as Pseudooceanicola flagellatus comb. nov. and emended description of the genus Pseudooceanicola.</title>
        <authorList>
            <person name="Huang M.-M."/>
            <person name="Guo L.-L."/>
            <person name="Wu Y.-H."/>
            <person name="Lai Q.-L."/>
            <person name="Shao Z.-Z."/>
            <person name="Wang C.-S."/>
            <person name="Wu M."/>
            <person name="Xu X.-W."/>
        </authorList>
    </citation>
    <scope>NUCLEOTIDE SEQUENCE [LARGE SCALE GENOMIC DNA]</scope>
    <source>
        <strain evidence="1 2">157</strain>
    </source>
</reference>
<accession>A0A2M8J129</accession>
<dbReference type="AlphaFoldDB" id="A0A2M8J129"/>
<comment type="caution">
    <text evidence="1">The sequence shown here is derived from an EMBL/GenBank/DDBJ whole genome shotgun (WGS) entry which is preliminary data.</text>
</comment>
<evidence type="ECO:0000313" key="2">
    <source>
        <dbReference type="Proteomes" id="UP000231553"/>
    </source>
</evidence>
<dbReference type="Proteomes" id="UP000231553">
    <property type="component" value="Unassembled WGS sequence"/>
</dbReference>
<dbReference type="RefSeq" id="WP_100162731.1">
    <property type="nucleotide sequence ID" value="NZ_PGTB01000041.1"/>
</dbReference>
<gene>
    <name evidence="1" type="ORF">CVM52_11925</name>
</gene>
<dbReference type="EMBL" id="PGTB01000041">
    <property type="protein sequence ID" value="PJE36486.1"/>
    <property type="molecule type" value="Genomic_DNA"/>
</dbReference>
<dbReference type="InterPro" id="IPR014955">
    <property type="entry name" value="DUF1826"/>
</dbReference>
<dbReference type="Pfam" id="PF08856">
    <property type="entry name" value="DUF1826"/>
    <property type="match status" value="1"/>
</dbReference>
<proteinExistence type="predicted"/>
<sequence>MTLHSSIAPGATAGVLIVRAPEEMAAIRSAGIGGVIWQRRPLAGFQSWIDGLAPDHLPRTRTILRPDAVRDAVEAACDIAGTPDGPQKDLLADDIAALADIFHALIGARWLRLRLEPVTTDACRRFHIDRVQARLVCTYRGTGTQYGLGDASEPEVIHTVPTGSPLILRGTLWPASPDPGLLHRSPPIAGSGETRLMLALDPVDDPEDEI</sequence>
<evidence type="ECO:0000313" key="1">
    <source>
        <dbReference type="EMBL" id="PJE36486.1"/>
    </source>
</evidence>
<name>A0A2M8J129_9RHOB</name>
<protein>
    <submittedName>
        <fullName evidence="1">DUF1826 domain-containing protein</fullName>
    </submittedName>
</protein>
<organism evidence="1 2">
    <name type="scientific">Pseudooceanicola lipolyticus</name>
    <dbReference type="NCBI Taxonomy" id="2029104"/>
    <lineage>
        <taxon>Bacteria</taxon>
        <taxon>Pseudomonadati</taxon>
        <taxon>Pseudomonadota</taxon>
        <taxon>Alphaproteobacteria</taxon>
        <taxon>Rhodobacterales</taxon>
        <taxon>Paracoccaceae</taxon>
        <taxon>Pseudooceanicola</taxon>
    </lineage>
</organism>